<reference evidence="3" key="1">
    <citation type="journal article" date="2019" name="Int. J. Syst. Evol. Microbiol.">
        <title>The Global Catalogue of Microorganisms (GCM) 10K type strain sequencing project: providing services to taxonomists for standard genome sequencing and annotation.</title>
        <authorList>
            <consortium name="The Broad Institute Genomics Platform"/>
            <consortium name="The Broad Institute Genome Sequencing Center for Infectious Disease"/>
            <person name="Wu L."/>
            <person name="Ma J."/>
        </authorList>
    </citation>
    <scope>NUCLEOTIDE SEQUENCE [LARGE SCALE GENOMIC DNA]</scope>
    <source>
        <strain evidence="3">JCM 18081</strain>
    </source>
</reference>
<sequence>MRTTCRAPSNGQRNLRNVETFKFVAGDGKWGHKKRQEFAQRKIKWEHFIAGQGGADDATIPASGNARRIESFNERT</sequence>
<evidence type="ECO:0000256" key="1">
    <source>
        <dbReference type="SAM" id="MobiDB-lite"/>
    </source>
</evidence>
<comment type="caution">
    <text evidence="2">The sequence shown here is derived from an EMBL/GenBank/DDBJ whole genome shotgun (WGS) entry which is preliminary data.</text>
</comment>
<feature type="region of interest" description="Disordered" evidence="1">
    <location>
        <begin position="53"/>
        <end position="76"/>
    </location>
</feature>
<dbReference type="Proteomes" id="UP001501265">
    <property type="component" value="Unassembled WGS sequence"/>
</dbReference>
<dbReference type="EMBL" id="BAABIG010000024">
    <property type="protein sequence ID" value="GAA4798949.1"/>
    <property type="molecule type" value="Genomic_DNA"/>
</dbReference>
<name>A0ABP9BUU7_9ACTN</name>
<feature type="compositionally biased region" description="Basic and acidic residues" evidence="1">
    <location>
        <begin position="67"/>
        <end position="76"/>
    </location>
</feature>
<accession>A0ABP9BUU7</accession>
<keyword evidence="3" id="KW-1185">Reference proteome</keyword>
<gene>
    <name evidence="2" type="ORF">GCM10023220_28680</name>
</gene>
<evidence type="ECO:0000313" key="3">
    <source>
        <dbReference type="Proteomes" id="UP001501265"/>
    </source>
</evidence>
<protein>
    <submittedName>
        <fullName evidence="2">Uncharacterized protein</fullName>
    </submittedName>
</protein>
<organism evidence="2 3">
    <name type="scientific">Streptomyces ziwulingensis</name>
    <dbReference type="NCBI Taxonomy" id="1045501"/>
    <lineage>
        <taxon>Bacteria</taxon>
        <taxon>Bacillati</taxon>
        <taxon>Actinomycetota</taxon>
        <taxon>Actinomycetes</taxon>
        <taxon>Kitasatosporales</taxon>
        <taxon>Streptomycetaceae</taxon>
        <taxon>Streptomyces</taxon>
    </lineage>
</organism>
<proteinExistence type="predicted"/>
<evidence type="ECO:0000313" key="2">
    <source>
        <dbReference type="EMBL" id="GAA4798949.1"/>
    </source>
</evidence>